<keyword evidence="1" id="KW-1133">Transmembrane helix</keyword>
<dbReference type="OrthoDB" id="582014at2"/>
<keyword evidence="1" id="KW-0472">Membrane</keyword>
<sequence length="184" mass="20318">MSKSSVDANYRFIAAYQEVNARIAQRQQALTLYVTLVVSLLAALVALRPSQSGSEPPIEWLILGFPVASVCLAMLNYKSERAISNLRHFLAELERLDNAHTSLPSYNTDPRWSAGANRARRFHDFAAAILAVGGNAIGLGAAWKIYPQRLSESYVFFYGSIFLAFISLAILLATSKWSYRPSAS</sequence>
<accession>A0A235EFZ0</accession>
<feature type="transmembrane region" description="Helical" evidence="1">
    <location>
        <begin position="155"/>
        <end position="174"/>
    </location>
</feature>
<feature type="transmembrane region" description="Helical" evidence="1">
    <location>
        <begin position="60"/>
        <end position="77"/>
    </location>
</feature>
<keyword evidence="1" id="KW-0812">Transmembrane</keyword>
<dbReference type="RefSeq" id="WP_094291774.1">
    <property type="nucleotide sequence ID" value="NZ_NOIG01000014.1"/>
</dbReference>
<dbReference type="Proteomes" id="UP000215441">
    <property type="component" value="Unassembled WGS sequence"/>
</dbReference>
<name>A0A235EFZ0_9BURK</name>
<feature type="transmembrane region" description="Helical" evidence="1">
    <location>
        <begin position="125"/>
        <end position="143"/>
    </location>
</feature>
<organism evidence="2 3">
    <name type="scientific">Acidovorax kalamii</name>
    <dbReference type="NCBI Taxonomy" id="2004485"/>
    <lineage>
        <taxon>Bacteria</taxon>
        <taxon>Pseudomonadati</taxon>
        <taxon>Pseudomonadota</taxon>
        <taxon>Betaproteobacteria</taxon>
        <taxon>Burkholderiales</taxon>
        <taxon>Comamonadaceae</taxon>
        <taxon>Acidovorax</taxon>
    </lineage>
</organism>
<evidence type="ECO:0000256" key="1">
    <source>
        <dbReference type="SAM" id="Phobius"/>
    </source>
</evidence>
<comment type="caution">
    <text evidence="2">The sequence shown here is derived from an EMBL/GenBank/DDBJ whole genome shotgun (WGS) entry which is preliminary data.</text>
</comment>
<proteinExistence type="predicted"/>
<evidence type="ECO:0000313" key="3">
    <source>
        <dbReference type="Proteomes" id="UP000215441"/>
    </source>
</evidence>
<feature type="transmembrane region" description="Helical" evidence="1">
    <location>
        <begin position="30"/>
        <end position="48"/>
    </location>
</feature>
<dbReference type="AlphaFoldDB" id="A0A235EFZ0"/>
<evidence type="ECO:0000313" key="2">
    <source>
        <dbReference type="EMBL" id="OYD47972.1"/>
    </source>
</evidence>
<protein>
    <submittedName>
        <fullName evidence="2">Uncharacterized protein</fullName>
    </submittedName>
</protein>
<dbReference type="EMBL" id="NOIG01000014">
    <property type="protein sequence ID" value="OYD47972.1"/>
    <property type="molecule type" value="Genomic_DNA"/>
</dbReference>
<reference evidence="2 3" key="1">
    <citation type="submission" date="2017-07" db="EMBL/GenBank/DDBJ databases">
        <title>Acidovorax KNDSW TSA 6 genome sequence and assembly.</title>
        <authorList>
            <person name="Mayilraj S."/>
        </authorList>
    </citation>
    <scope>NUCLEOTIDE SEQUENCE [LARGE SCALE GENOMIC DNA]</scope>
    <source>
        <strain evidence="2 3">KNDSW-TSA6</strain>
    </source>
</reference>
<keyword evidence="3" id="KW-1185">Reference proteome</keyword>
<gene>
    <name evidence="2" type="ORF">CBY09_22355</name>
</gene>